<keyword evidence="6" id="KW-1185">Reference proteome</keyword>
<dbReference type="EMBL" id="JH992973">
    <property type="protein sequence ID" value="EKX52329.1"/>
    <property type="molecule type" value="Genomic_DNA"/>
</dbReference>
<dbReference type="PaxDb" id="55529-EKX52329"/>
<gene>
    <name evidence="4" type="ORF">GUITHDRAFT_134019</name>
</gene>
<dbReference type="HOGENOM" id="CLU_1021015_0_0_1"/>
<keyword evidence="2" id="KW-0472">Membrane</keyword>
<evidence type="ECO:0000256" key="1">
    <source>
        <dbReference type="SAM" id="MobiDB-lite"/>
    </source>
</evidence>
<name>L1JVK3_GUITC</name>
<accession>L1JVK3</accession>
<dbReference type="Proteomes" id="UP000011087">
    <property type="component" value="Unassembled WGS sequence"/>
</dbReference>
<evidence type="ECO:0000256" key="2">
    <source>
        <dbReference type="SAM" id="Phobius"/>
    </source>
</evidence>
<sequence>MTSGGPSLFLLSLLLLVLVCKDAEAATCLCWNSRVSLAQGRWVAEGSATLWCVAVCGGHGKHARPASNSSLRGVCGDSLPCVGPAACELETERLSGYTIGEEQSCKSNPHCAWRNNNDSCSCTFIGCQCGSPAANATSSSSFSQQTMLFVSLPIVFGVSCLCCSLCAYACRSRIYKLSDVALPRVFTRMMAEKSEEEGAESAGREEEEEEEAQGKQLKEAPRGEWLVKVLVEKAFNLPCSDGAYRDSKFLGSSDAYVDEGGEGNAGPVGEVLL</sequence>
<organism evidence="4">
    <name type="scientific">Guillardia theta (strain CCMP2712)</name>
    <name type="common">Cryptophyte</name>
    <dbReference type="NCBI Taxonomy" id="905079"/>
    <lineage>
        <taxon>Eukaryota</taxon>
        <taxon>Cryptophyceae</taxon>
        <taxon>Pyrenomonadales</taxon>
        <taxon>Geminigeraceae</taxon>
        <taxon>Guillardia</taxon>
    </lineage>
</organism>
<proteinExistence type="predicted"/>
<reference evidence="5" key="3">
    <citation type="submission" date="2015-06" db="UniProtKB">
        <authorList>
            <consortium name="EnsemblProtists"/>
        </authorList>
    </citation>
    <scope>IDENTIFICATION</scope>
</reference>
<reference evidence="4 6" key="1">
    <citation type="journal article" date="2012" name="Nature">
        <title>Algal genomes reveal evolutionary mosaicism and the fate of nucleomorphs.</title>
        <authorList>
            <consortium name="DOE Joint Genome Institute"/>
            <person name="Curtis B.A."/>
            <person name="Tanifuji G."/>
            <person name="Burki F."/>
            <person name="Gruber A."/>
            <person name="Irimia M."/>
            <person name="Maruyama S."/>
            <person name="Arias M.C."/>
            <person name="Ball S.G."/>
            <person name="Gile G.H."/>
            <person name="Hirakawa Y."/>
            <person name="Hopkins J.F."/>
            <person name="Kuo A."/>
            <person name="Rensing S.A."/>
            <person name="Schmutz J."/>
            <person name="Symeonidi A."/>
            <person name="Elias M."/>
            <person name="Eveleigh R.J."/>
            <person name="Herman E.K."/>
            <person name="Klute M.J."/>
            <person name="Nakayama T."/>
            <person name="Obornik M."/>
            <person name="Reyes-Prieto A."/>
            <person name="Armbrust E.V."/>
            <person name="Aves S.J."/>
            <person name="Beiko R.G."/>
            <person name="Coutinho P."/>
            <person name="Dacks J.B."/>
            <person name="Durnford D.G."/>
            <person name="Fast N.M."/>
            <person name="Green B.R."/>
            <person name="Grisdale C.J."/>
            <person name="Hempel F."/>
            <person name="Henrissat B."/>
            <person name="Hoppner M.P."/>
            <person name="Ishida K."/>
            <person name="Kim E."/>
            <person name="Koreny L."/>
            <person name="Kroth P.G."/>
            <person name="Liu Y."/>
            <person name="Malik S.B."/>
            <person name="Maier U.G."/>
            <person name="McRose D."/>
            <person name="Mock T."/>
            <person name="Neilson J.A."/>
            <person name="Onodera N.T."/>
            <person name="Poole A.M."/>
            <person name="Pritham E.J."/>
            <person name="Richards T.A."/>
            <person name="Rocap G."/>
            <person name="Roy S.W."/>
            <person name="Sarai C."/>
            <person name="Schaack S."/>
            <person name="Shirato S."/>
            <person name="Slamovits C.H."/>
            <person name="Spencer D.F."/>
            <person name="Suzuki S."/>
            <person name="Worden A.Z."/>
            <person name="Zauner S."/>
            <person name="Barry K."/>
            <person name="Bell C."/>
            <person name="Bharti A.K."/>
            <person name="Crow J.A."/>
            <person name="Grimwood J."/>
            <person name="Kramer R."/>
            <person name="Lindquist E."/>
            <person name="Lucas S."/>
            <person name="Salamov A."/>
            <person name="McFadden G.I."/>
            <person name="Lane C.E."/>
            <person name="Keeling P.J."/>
            <person name="Gray M.W."/>
            <person name="Grigoriev I.V."/>
            <person name="Archibald J.M."/>
        </authorList>
    </citation>
    <scope>NUCLEOTIDE SEQUENCE</scope>
    <source>
        <strain evidence="4 6">CCMP2712</strain>
    </source>
</reference>
<protein>
    <submittedName>
        <fullName evidence="4 5">Uncharacterized protein</fullName>
    </submittedName>
</protein>
<keyword evidence="3" id="KW-0732">Signal</keyword>
<dbReference type="GeneID" id="17308782"/>
<evidence type="ECO:0000313" key="6">
    <source>
        <dbReference type="Proteomes" id="UP000011087"/>
    </source>
</evidence>
<feature type="region of interest" description="Disordered" evidence="1">
    <location>
        <begin position="193"/>
        <end position="217"/>
    </location>
</feature>
<feature type="compositionally biased region" description="Acidic residues" evidence="1">
    <location>
        <begin position="194"/>
        <end position="211"/>
    </location>
</feature>
<feature type="transmembrane region" description="Helical" evidence="2">
    <location>
        <begin position="147"/>
        <end position="170"/>
    </location>
</feature>
<feature type="chain" id="PRO_5008771972" evidence="3">
    <location>
        <begin position="26"/>
        <end position="273"/>
    </location>
</feature>
<evidence type="ECO:0000313" key="4">
    <source>
        <dbReference type="EMBL" id="EKX52329.1"/>
    </source>
</evidence>
<feature type="signal peptide" evidence="3">
    <location>
        <begin position="1"/>
        <end position="25"/>
    </location>
</feature>
<evidence type="ECO:0000313" key="5">
    <source>
        <dbReference type="EnsemblProtists" id="EKX52329"/>
    </source>
</evidence>
<keyword evidence="2" id="KW-0812">Transmembrane</keyword>
<dbReference type="AlphaFoldDB" id="L1JVK3"/>
<reference evidence="6" key="2">
    <citation type="submission" date="2012-11" db="EMBL/GenBank/DDBJ databases">
        <authorList>
            <person name="Kuo A."/>
            <person name="Curtis B.A."/>
            <person name="Tanifuji G."/>
            <person name="Burki F."/>
            <person name="Gruber A."/>
            <person name="Irimia M."/>
            <person name="Maruyama S."/>
            <person name="Arias M.C."/>
            <person name="Ball S.G."/>
            <person name="Gile G.H."/>
            <person name="Hirakawa Y."/>
            <person name="Hopkins J.F."/>
            <person name="Rensing S.A."/>
            <person name="Schmutz J."/>
            <person name="Symeonidi A."/>
            <person name="Elias M."/>
            <person name="Eveleigh R.J."/>
            <person name="Herman E.K."/>
            <person name="Klute M.J."/>
            <person name="Nakayama T."/>
            <person name="Obornik M."/>
            <person name="Reyes-Prieto A."/>
            <person name="Armbrust E.V."/>
            <person name="Aves S.J."/>
            <person name="Beiko R.G."/>
            <person name="Coutinho P."/>
            <person name="Dacks J.B."/>
            <person name="Durnford D.G."/>
            <person name="Fast N.M."/>
            <person name="Green B.R."/>
            <person name="Grisdale C."/>
            <person name="Hempe F."/>
            <person name="Henrissat B."/>
            <person name="Hoppner M.P."/>
            <person name="Ishida K.-I."/>
            <person name="Kim E."/>
            <person name="Koreny L."/>
            <person name="Kroth P.G."/>
            <person name="Liu Y."/>
            <person name="Malik S.-B."/>
            <person name="Maier U.G."/>
            <person name="McRose D."/>
            <person name="Mock T."/>
            <person name="Neilson J.A."/>
            <person name="Onodera N.T."/>
            <person name="Poole A.M."/>
            <person name="Pritham E.J."/>
            <person name="Richards T.A."/>
            <person name="Rocap G."/>
            <person name="Roy S.W."/>
            <person name="Sarai C."/>
            <person name="Schaack S."/>
            <person name="Shirato S."/>
            <person name="Slamovits C.H."/>
            <person name="Spencer D.F."/>
            <person name="Suzuki S."/>
            <person name="Worden A.Z."/>
            <person name="Zauner S."/>
            <person name="Barry K."/>
            <person name="Bell C."/>
            <person name="Bharti A.K."/>
            <person name="Crow J.A."/>
            <person name="Grimwood J."/>
            <person name="Kramer R."/>
            <person name="Lindquist E."/>
            <person name="Lucas S."/>
            <person name="Salamov A."/>
            <person name="McFadden G.I."/>
            <person name="Lane C.E."/>
            <person name="Keeling P.J."/>
            <person name="Gray M.W."/>
            <person name="Grigoriev I.V."/>
            <person name="Archibald J.M."/>
        </authorList>
    </citation>
    <scope>NUCLEOTIDE SEQUENCE</scope>
    <source>
        <strain evidence="6">CCMP2712</strain>
    </source>
</reference>
<evidence type="ECO:0000256" key="3">
    <source>
        <dbReference type="SAM" id="SignalP"/>
    </source>
</evidence>
<dbReference type="EnsemblProtists" id="EKX52329">
    <property type="protein sequence ID" value="EKX52329"/>
    <property type="gene ID" value="GUITHDRAFT_134019"/>
</dbReference>
<keyword evidence="2" id="KW-1133">Transmembrane helix</keyword>
<dbReference type="RefSeq" id="XP_005839309.1">
    <property type="nucleotide sequence ID" value="XM_005839252.1"/>
</dbReference>
<dbReference type="KEGG" id="gtt:GUITHDRAFT_134019"/>